<dbReference type="PANTHER" id="PTHR43096">
    <property type="entry name" value="DNAJ HOMOLOG 1, MITOCHONDRIAL-RELATED"/>
    <property type="match status" value="1"/>
</dbReference>
<reference evidence="8" key="1">
    <citation type="submission" date="2016-10" db="EMBL/GenBank/DDBJ databases">
        <authorList>
            <person name="Varghese N."/>
            <person name="Submissions S."/>
        </authorList>
    </citation>
    <scope>NUCLEOTIDE SEQUENCE [LARGE SCALE GENOMIC DNA]</scope>
    <source>
        <strain evidence="8">DSM 1565</strain>
    </source>
</reference>
<accession>A0A1I7NQ75</accession>
<dbReference type="Gene3D" id="2.60.260.20">
    <property type="entry name" value="Urease metallochaperone UreE, N-terminal domain"/>
    <property type="match status" value="2"/>
</dbReference>
<protein>
    <submittedName>
        <fullName evidence="7">DnaJ domain-containing protein</fullName>
    </submittedName>
</protein>
<feature type="compositionally biased region" description="Basic and acidic residues" evidence="5">
    <location>
        <begin position="58"/>
        <end position="78"/>
    </location>
</feature>
<feature type="region of interest" description="Disordered" evidence="5">
    <location>
        <begin position="57"/>
        <end position="95"/>
    </location>
</feature>
<dbReference type="InterPro" id="IPR002939">
    <property type="entry name" value="DnaJ_C"/>
</dbReference>
<dbReference type="InterPro" id="IPR008971">
    <property type="entry name" value="HSP40/DnaJ_pept-bd"/>
</dbReference>
<dbReference type="FunFam" id="2.60.260.20:FF:000005">
    <property type="entry name" value="Chaperone protein dnaJ 1, mitochondrial"/>
    <property type="match status" value="1"/>
</dbReference>
<dbReference type="PANTHER" id="PTHR43096:SF10">
    <property type="entry name" value="CHAPERONE PROTEIN DNAJ A6, CHLOROPLASTIC"/>
    <property type="match status" value="1"/>
</dbReference>
<keyword evidence="8" id="KW-1185">Reference proteome</keyword>
<evidence type="ECO:0000313" key="8">
    <source>
        <dbReference type="Proteomes" id="UP000199423"/>
    </source>
</evidence>
<sequence length="306" mass="33158">MAEDLYDILGVSRGATEDEIRSAFRKAAKANHPDVNPHNAGAAERFKKITAANDILSDPEKRRQYDAGEIDAKGDPRRPQWNRSAGAQRGPFSARGFEGRPGATGFDDFSFSDIFSDVFGAGGGGRRASHGHRGQDLRYSLEVDFLEAVLGARKRVTLPDGGVLDLAVPEGVTDGQTLRLKGKGTPGGPGSEPGDALVEIKIRQHPDFKRDGDDILLELPITVDEAVLGGRVEVPTPTGRVQLNIPKGTSSGKTFRLKGKGVRGKNGVHGDQRVTVKIVLPHDIDDSLSYFFSEWRQKHAYDPGRK</sequence>
<evidence type="ECO:0000256" key="4">
    <source>
        <dbReference type="ARBA" id="ARBA00022833"/>
    </source>
</evidence>
<dbReference type="STRING" id="51670.SAMN04488557_2818"/>
<evidence type="ECO:0000313" key="7">
    <source>
        <dbReference type="EMBL" id="SFV36834.1"/>
    </source>
</evidence>
<dbReference type="PROSITE" id="PS00636">
    <property type="entry name" value="DNAJ_1"/>
    <property type="match status" value="1"/>
</dbReference>
<dbReference type="Pfam" id="PF01556">
    <property type="entry name" value="DnaJ_C"/>
    <property type="match status" value="1"/>
</dbReference>
<evidence type="ECO:0000256" key="5">
    <source>
        <dbReference type="SAM" id="MobiDB-lite"/>
    </source>
</evidence>
<evidence type="ECO:0000256" key="2">
    <source>
        <dbReference type="ARBA" id="ARBA00022737"/>
    </source>
</evidence>
<dbReference type="GO" id="GO:0005737">
    <property type="term" value="C:cytoplasm"/>
    <property type="evidence" value="ECO:0007669"/>
    <property type="project" value="TreeGrafter"/>
</dbReference>
<keyword evidence="3" id="KW-0863">Zinc-finger</keyword>
<gene>
    <name evidence="7" type="ORF">SAMN04488557_2818</name>
</gene>
<evidence type="ECO:0000256" key="3">
    <source>
        <dbReference type="ARBA" id="ARBA00022771"/>
    </source>
</evidence>
<proteinExistence type="predicted"/>
<dbReference type="GO" id="GO:0008270">
    <property type="term" value="F:zinc ion binding"/>
    <property type="evidence" value="ECO:0007669"/>
    <property type="project" value="UniProtKB-KW"/>
</dbReference>
<dbReference type="SUPFAM" id="SSF46565">
    <property type="entry name" value="Chaperone J-domain"/>
    <property type="match status" value="1"/>
</dbReference>
<dbReference type="GO" id="GO:0051082">
    <property type="term" value="F:unfolded protein binding"/>
    <property type="evidence" value="ECO:0007669"/>
    <property type="project" value="InterPro"/>
</dbReference>
<organism evidence="7 8">
    <name type="scientific">Hyphomicrobium facile</name>
    <dbReference type="NCBI Taxonomy" id="51670"/>
    <lineage>
        <taxon>Bacteria</taxon>
        <taxon>Pseudomonadati</taxon>
        <taxon>Pseudomonadota</taxon>
        <taxon>Alphaproteobacteria</taxon>
        <taxon>Hyphomicrobiales</taxon>
        <taxon>Hyphomicrobiaceae</taxon>
        <taxon>Hyphomicrobium</taxon>
    </lineage>
</organism>
<dbReference type="PROSITE" id="PS50076">
    <property type="entry name" value="DNAJ_2"/>
    <property type="match status" value="1"/>
</dbReference>
<evidence type="ECO:0000256" key="1">
    <source>
        <dbReference type="ARBA" id="ARBA00022723"/>
    </source>
</evidence>
<dbReference type="Proteomes" id="UP000199423">
    <property type="component" value="Unassembled WGS sequence"/>
</dbReference>
<dbReference type="InterPro" id="IPR001623">
    <property type="entry name" value="DnaJ_domain"/>
</dbReference>
<dbReference type="SMART" id="SM00271">
    <property type="entry name" value="DnaJ"/>
    <property type="match status" value="1"/>
</dbReference>
<dbReference type="InterPro" id="IPR036869">
    <property type="entry name" value="J_dom_sf"/>
</dbReference>
<dbReference type="Pfam" id="PF00226">
    <property type="entry name" value="DnaJ"/>
    <property type="match status" value="1"/>
</dbReference>
<dbReference type="GO" id="GO:0042026">
    <property type="term" value="P:protein refolding"/>
    <property type="evidence" value="ECO:0007669"/>
    <property type="project" value="TreeGrafter"/>
</dbReference>
<dbReference type="AlphaFoldDB" id="A0A1I7NQ75"/>
<keyword evidence="1" id="KW-0479">Metal-binding</keyword>
<dbReference type="RefSeq" id="WP_177228166.1">
    <property type="nucleotide sequence ID" value="NZ_FPCH01000003.1"/>
</dbReference>
<dbReference type="InterPro" id="IPR018253">
    <property type="entry name" value="DnaJ_domain_CS"/>
</dbReference>
<dbReference type="PRINTS" id="PR00625">
    <property type="entry name" value="JDOMAIN"/>
</dbReference>
<dbReference type="SUPFAM" id="SSF49493">
    <property type="entry name" value="HSP40/DnaJ peptide-binding domain"/>
    <property type="match status" value="2"/>
</dbReference>
<keyword evidence="4" id="KW-0862">Zinc</keyword>
<dbReference type="CDD" id="cd06257">
    <property type="entry name" value="DnaJ"/>
    <property type="match status" value="1"/>
</dbReference>
<name>A0A1I7NQ75_9HYPH</name>
<dbReference type="CDD" id="cd10747">
    <property type="entry name" value="DnaJ_C"/>
    <property type="match status" value="1"/>
</dbReference>
<dbReference type="EMBL" id="FPCH01000003">
    <property type="protein sequence ID" value="SFV36834.1"/>
    <property type="molecule type" value="Genomic_DNA"/>
</dbReference>
<dbReference type="Gene3D" id="1.10.287.110">
    <property type="entry name" value="DnaJ domain"/>
    <property type="match status" value="1"/>
</dbReference>
<feature type="domain" description="J" evidence="6">
    <location>
        <begin position="4"/>
        <end position="69"/>
    </location>
</feature>
<keyword evidence="2" id="KW-0677">Repeat</keyword>
<evidence type="ECO:0000259" key="6">
    <source>
        <dbReference type="PROSITE" id="PS50076"/>
    </source>
</evidence>